<sequence length="107" mass="12490">MINILLRASELAKFSVGARFLRSDLLFLSTNYEDRATGYKMGLPYVLLLRNCPFSFEKFRHLKWSGLSPNDRPLNNRQCLCICGQGEPVSTPNHSIRRKKFTWLHRM</sequence>
<reference evidence="2" key="1">
    <citation type="journal article" date="2010" name="Genome Res.">
        <title>Population genomic sequencing of Coccidioides fungi reveals recent hybridization and transposon control.</title>
        <authorList>
            <person name="Neafsey D.E."/>
            <person name="Barker B.M."/>
            <person name="Sharpton T.J."/>
            <person name="Stajich J.E."/>
            <person name="Park D.J."/>
            <person name="Whiston E."/>
            <person name="Hung C.-Y."/>
            <person name="McMahan C."/>
            <person name="White J."/>
            <person name="Sykes S."/>
            <person name="Heiman D."/>
            <person name="Young S."/>
            <person name="Zeng Q."/>
            <person name="Abouelleil A."/>
            <person name="Aftuck L."/>
            <person name="Bessette D."/>
            <person name="Brown A."/>
            <person name="FitzGerald M."/>
            <person name="Lui A."/>
            <person name="Macdonald J.P."/>
            <person name="Priest M."/>
            <person name="Orbach M.J."/>
            <person name="Galgiani J.N."/>
            <person name="Kirkland T.N."/>
            <person name="Cole G.T."/>
            <person name="Birren B.W."/>
            <person name="Henn M.R."/>
            <person name="Taylor J.W."/>
            <person name="Rounsley S.D."/>
        </authorList>
    </citation>
    <scope>NUCLEOTIDE SEQUENCE [LARGE SCALE GENOMIC DNA]</scope>
    <source>
        <strain evidence="2">RMSCC 2394</strain>
    </source>
</reference>
<dbReference type="Proteomes" id="UP000054565">
    <property type="component" value="Unassembled WGS sequence"/>
</dbReference>
<protein>
    <submittedName>
        <fullName evidence="1">Uncharacterized protein</fullName>
    </submittedName>
</protein>
<dbReference type="EMBL" id="DS028093">
    <property type="protein sequence ID" value="KMP01738.1"/>
    <property type="molecule type" value="Genomic_DNA"/>
</dbReference>
<proteinExistence type="predicted"/>
<accession>A0A0J6Y513</accession>
<name>A0A0J6Y513_COCIT</name>
<evidence type="ECO:0000313" key="2">
    <source>
        <dbReference type="Proteomes" id="UP000054565"/>
    </source>
</evidence>
<organism evidence="1 2">
    <name type="scientific">Coccidioides immitis RMSCC 2394</name>
    <dbReference type="NCBI Taxonomy" id="404692"/>
    <lineage>
        <taxon>Eukaryota</taxon>
        <taxon>Fungi</taxon>
        <taxon>Dikarya</taxon>
        <taxon>Ascomycota</taxon>
        <taxon>Pezizomycotina</taxon>
        <taxon>Eurotiomycetes</taxon>
        <taxon>Eurotiomycetidae</taxon>
        <taxon>Onygenales</taxon>
        <taxon>Onygenaceae</taxon>
        <taxon>Coccidioides</taxon>
    </lineage>
</organism>
<evidence type="ECO:0000313" key="1">
    <source>
        <dbReference type="EMBL" id="KMP01738.1"/>
    </source>
</evidence>
<gene>
    <name evidence="1" type="ORF">CIRG_01877</name>
</gene>
<dbReference type="AlphaFoldDB" id="A0A0J6Y513"/>